<feature type="compositionally biased region" description="Low complexity" evidence="5">
    <location>
        <begin position="245"/>
        <end position="256"/>
    </location>
</feature>
<evidence type="ECO:0000256" key="4">
    <source>
        <dbReference type="ARBA" id="ARBA00023242"/>
    </source>
</evidence>
<reference evidence="7" key="1">
    <citation type="submission" date="2025-08" db="UniProtKB">
        <authorList>
            <consortium name="RefSeq"/>
        </authorList>
    </citation>
    <scope>IDENTIFICATION</scope>
    <source>
        <tissue evidence="7">Muscle</tissue>
    </source>
</reference>
<sequence length="463" mass="52500">MATESEILSKIEELVYDEGRIVSYKTLSRILSIHVNTAKHSLAIFLKKVNSEKVYACYLLAGSQNLGSGDEIHKIAIVPEDRLEKAKKTFACLTSIHIYSVQKTNLKDSSPLFTTDVCDNFKDGELDQRLCGIRPFKPLENQSWAERVVQLSPSSSQNDRNASSAKPKSVGESNSLDIESETENNERKNEKLEKKATEEKFREKEVNIREQNKKQEKKKLQSKSTPQLKQKQANVMSLFSKQTQKSKNSSPINSNSQDKMESSSDSVVPVQEINIGKEHEMSIVSKPNKNSHMINKQKEPPKSNIRKKTSRTANESDEELQPQVKKHRRIVQMLDSDSESSDEESESEEIIPPTPFEPEDNVENKEEKDNVSSDSEEPIPPTPTDNKRKHVKVVTRTFAGDDGFMVTKKDKEYVSDPEDQEEKRLSPKTNQGKKPIKKTSDENSKNLTGPKKQVSLMNFFGKK</sequence>
<dbReference type="PANTHER" id="PTHR17598:SF13">
    <property type="entry name" value="DNA POLYMERASE DELTA SUBUNIT 3"/>
    <property type="match status" value="1"/>
</dbReference>
<dbReference type="InterPro" id="IPR019038">
    <property type="entry name" value="POLD3"/>
</dbReference>
<dbReference type="RefSeq" id="XP_013775602.1">
    <property type="nucleotide sequence ID" value="XM_013920148.2"/>
</dbReference>
<feature type="compositionally biased region" description="Basic and acidic residues" evidence="5">
    <location>
        <begin position="184"/>
        <end position="214"/>
    </location>
</feature>
<keyword evidence="4" id="KW-0539">Nucleus</keyword>
<evidence type="ECO:0000313" key="6">
    <source>
        <dbReference type="Proteomes" id="UP000694941"/>
    </source>
</evidence>
<name>A0ABM1B660_LIMPO</name>
<dbReference type="Pfam" id="PF09507">
    <property type="entry name" value="CDC27"/>
    <property type="match status" value="1"/>
</dbReference>
<feature type="compositionally biased region" description="Polar residues" evidence="5">
    <location>
        <begin position="285"/>
        <end position="294"/>
    </location>
</feature>
<dbReference type="Gene3D" id="3.90.1030.20">
    <property type="entry name" value="DNA polymerase delta, p66 (Cdc27) subunit, wHTH domain"/>
    <property type="match status" value="1"/>
</dbReference>
<feature type="compositionally biased region" description="Polar residues" evidence="5">
    <location>
        <begin position="225"/>
        <end position="243"/>
    </location>
</feature>
<feature type="compositionally biased region" description="Acidic residues" evidence="5">
    <location>
        <begin position="336"/>
        <end position="349"/>
    </location>
</feature>
<keyword evidence="3" id="KW-0235">DNA replication</keyword>
<dbReference type="PANTHER" id="PTHR17598">
    <property type="entry name" value="DNA POLYMERASE DELTA SUBUNIT 3"/>
    <property type="match status" value="1"/>
</dbReference>
<gene>
    <name evidence="7" type="primary">LOC106460453</name>
</gene>
<evidence type="ECO:0000256" key="3">
    <source>
        <dbReference type="ARBA" id="ARBA00022705"/>
    </source>
</evidence>
<evidence type="ECO:0000313" key="7">
    <source>
        <dbReference type="RefSeq" id="XP_013775602.1"/>
    </source>
</evidence>
<feature type="compositionally biased region" description="Basic and acidic residues" evidence="5">
    <location>
        <begin position="362"/>
        <end position="371"/>
    </location>
</feature>
<proteinExistence type="predicted"/>
<feature type="compositionally biased region" description="Polar residues" evidence="5">
    <location>
        <begin position="151"/>
        <end position="177"/>
    </location>
</feature>
<accession>A0ABM1B660</accession>
<feature type="region of interest" description="Disordered" evidence="5">
    <location>
        <begin position="147"/>
        <end position="463"/>
    </location>
</feature>
<dbReference type="Proteomes" id="UP000694941">
    <property type="component" value="Unplaced"/>
</dbReference>
<organism evidence="6 7">
    <name type="scientific">Limulus polyphemus</name>
    <name type="common">Atlantic horseshoe crab</name>
    <dbReference type="NCBI Taxonomy" id="6850"/>
    <lineage>
        <taxon>Eukaryota</taxon>
        <taxon>Metazoa</taxon>
        <taxon>Ecdysozoa</taxon>
        <taxon>Arthropoda</taxon>
        <taxon>Chelicerata</taxon>
        <taxon>Merostomata</taxon>
        <taxon>Xiphosura</taxon>
        <taxon>Limulidae</taxon>
        <taxon>Limulus</taxon>
    </lineage>
</organism>
<dbReference type="InterPro" id="IPR041913">
    <property type="entry name" value="POLD3_sf"/>
</dbReference>
<evidence type="ECO:0000256" key="5">
    <source>
        <dbReference type="SAM" id="MobiDB-lite"/>
    </source>
</evidence>
<evidence type="ECO:0000256" key="2">
    <source>
        <dbReference type="ARBA" id="ARBA00017589"/>
    </source>
</evidence>
<protein>
    <recommendedName>
        <fullName evidence="2">DNA polymerase delta subunit 3</fullName>
    </recommendedName>
</protein>
<comment type="subcellular location">
    <subcellularLocation>
        <location evidence="1">Nucleus</location>
    </subcellularLocation>
</comment>
<dbReference type="GeneID" id="106460453"/>
<keyword evidence="6" id="KW-1185">Reference proteome</keyword>
<evidence type="ECO:0000256" key="1">
    <source>
        <dbReference type="ARBA" id="ARBA00004123"/>
    </source>
</evidence>